<dbReference type="HOGENOM" id="CLU_050129_1_0_1"/>
<comment type="similarity">
    <text evidence="2">Belongs to the palmitoyl-protein thioesterase family.</text>
</comment>
<comment type="subcellular location">
    <subcellularLocation>
        <location evidence="1">Lysosome</location>
    </subcellularLocation>
</comment>
<dbReference type="Gene3D" id="3.40.50.1820">
    <property type="entry name" value="alpha/beta hydrolase"/>
    <property type="match status" value="1"/>
</dbReference>
<comment type="function">
    <text evidence="9">Catalyzes the cleavage of thioester bonds from S-palmitoyl-CoA or S-palmitoyl-N-acetylcysteamine (unbranched structures) but does not have activity against palmitoylcysteine or palmitoylated proteins, branched structures or bulky head groups. Conversely, hydrolyzes both long and short chain fatty acyl-CoA substrate.</text>
</comment>
<dbReference type="OMA" id="AWHTRRD"/>
<dbReference type="EC" id="3.1.2.2" evidence="7"/>
<dbReference type="Pfam" id="PF02089">
    <property type="entry name" value="Palm_thioest"/>
    <property type="match status" value="1"/>
</dbReference>
<dbReference type="PANTHER" id="PTHR11247">
    <property type="entry name" value="PALMITOYL-PROTEIN THIOESTERASE/DOLICHYLDIPHOSPHATASE 1"/>
    <property type="match status" value="1"/>
</dbReference>
<keyword evidence="12" id="KW-1185">Reference proteome</keyword>
<feature type="signal peptide" evidence="10">
    <location>
        <begin position="1"/>
        <end position="22"/>
    </location>
</feature>
<dbReference type="eggNOG" id="KOG2541">
    <property type="taxonomic scope" value="Eukaryota"/>
</dbReference>
<evidence type="ECO:0000256" key="9">
    <source>
        <dbReference type="ARBA" id="ARBA00093353"/>
    </source>
</evidence>
<evidence type="ECO:0000313" key="11">
    <source>
        <dbReference type="EnsemblMetazoa" id="SMAR003953-PA"/>
    </source>
</evidence>
<keyword evidence="4" id="KW-0378">Hydrolase</keyword>
<protein>
    <recommendedName>
        <fullName evidence="7">palmitoyl-CoA hydrolase</fullName>
        <ecNumber evidence="7">3.1.2.2</ecNumber>
    </recommendedName>
</protein>
<comment type="catalytic activity">
    <reaction evidence="8">
        <text>S-hexadecanoyl-N-acetylcysteamine + H2O = N-acetylcysteamine + hexadecanoate + H(+)</text>
        <dbReference type="Rhea" id="RHEA:84099"/>
        <dbReference type="ChEBI" id="CHEBI:7896"/>
        <dbReference type="ChEBI" id="CHEBI:15377"/>
        <dbReference type="ChEBI" id="CHEBI:15378"/>
        <dbReference type="ChEBI" id="CHEBI:74410"/>
        <dbReference type="ChEBI" id="CHEBI:233601"/>
    </reaction>
</comment>
<evidence type="ECO:0000256" key="5">
    <source>
        <dbReference type="ARBA" id="ARBA00023180"/>
    </source>
</evidence>
<evidence type="ECO:0000256" key="3">
    <source>
        <dbReference type="ARBA" id="ARBA00022729"/>
    </source>
</evidence>
<sequence>MASGKSILVCLLVAISINFSNGYKPVAIVHGIMFNPKDHMEGLRDAILKSHPDTEVNLLEILHDQESFLPMWYQVSRFHAEIQKMVDKHPDGINVIGYSQGGSIARGVIESMPNHTIHTFISLSSPQAGFHGEWYVPNSVFHVGTEERLSDSVAGFWKDPKDLAGYKKDKRYLACLNNEVKHELNKQFKDAICKLKHLVLIGGPDDGIVVPWQSSQFGYDDENGVIMDMRNTNLYKNDCICLKTLDERQAITIHTVSGVKHPDWFNNATVIENYILPYLA</sequence>
<keyword evidence="6" id="KW-0458">Lysosome</keyword>
<dbReference type="STRING" id="126957.T1IS89"/>
<dbReference type="PANTHER" id="PTHR11247:SF27">
    <property type="entry name" value="LYSOSOMAL THIOESTERASE PPT2"/>
    <property type="match status" value="1"/>
</dbReference>
<organism evidence="11 12">
    <name type="scientific">Strigamia maritima</name>
    <name type="common">European centipede</name>
    <name type="synonym">Geophilus maritimus</name>
    <dbReference type="NCBI Taxonomy" id="126957"/>
    <lineage>
        <taxon>Eukaryota</taxon>
        <taxon>Metazoa</taxon>
        <taxon>Ecdysozoa</taxon>
        <taxon>Arthropoda</taxon>
        <taxon>Myriapoda</taxon>
        <taxon>Chilopoda</taxon>
        <taxon>Pleurostigmophora</taxon>
        <taxon>Geophilomorpha</taxon>
        <taxon>Linotaeniidae</taxon>
        <taxon>Strigamia</taxon>
    </lineage>
</organism>
<keyword evidence="3 10" id="KW-0732">Signal</keyword>
<dbReference type="Proteomes" id="UP000014500">
    <property type="component" value="Unassembled WGS sequence"/>
</dbReference>
<dbReference type="EMBL" id="JH431426">
    <property type="status" value="NOT_ANNOTATED_CDS"/>
    <property type="molecule type" value="Genomic_DNA"/>
</dbReference>
<evidence type="ECO:0000256" key="10">
    <source>
        <dbReference type="SAM" id="SignalP"/>
    </source>
</evidence>
<reference evidence="11" key="2">
    <citation type="submission" date="2015-02" db="UniProtKB">
        <authorList>
            <consortium name="EnsemblMetazoa"/>
        </authorList>
    </citation>
    <scope>IDENTIFICATION</scope>
</reference>
<dbReference type="GO" id="GO:0005764">
    <property type="term" value="C:lysosome"/>
    <property type="evidence" value="ECO:0007669"/>
    <property type="project" value="UniProtKB-SubCell"/>
</dbReference>
<dbReference type="AlphaFoldDB" id="T1IS89"/>
<evidence type="ECO:0000256" key="4">
    <source>
        <dbReference type="ARBA" id="ARBA00022801"/>
    </source>
</evidence>
<evidence type="ECO:0000256" key="1">
    <source>
        <dbReference type="ARBA" id="ARBA00004371"/>
    </source>
</evidence>
<dbReference type="InterPro" id="IPR029058">
    <property type="entry name" value="AB_hydrolase_fold"/>
</dbReference>
<reference evidence="12" key="1">
    <citation type="submission" date="2011-05" db="EMBL/GenBank/DDBJ databases">
        <authorList>
            <person name="Richards S.R."/>
            <person name="Qu J."/>
            <person name="Jiang H."/>
            <person name="Jhangiani S.N."/>
            <person name="Agravi P."/>
            <person name="Goodspeed R."/>
            <person name="Gross S."/>
            <person name="Mandapat C."/>
            <person name="Jackson L."/>
            <person name="Mathew T."/>
            <person name="Pu L."/>
            <person name="Thornton R."/>
            <person name="Saada N."/>
            <person name="Wilczek-Boney K.B."/>
            <person name="Lee S."/>
            <person name="Kovar C."/>
            <person name="Wu Y."/>
            <person name="Scherer S.E."/>
            <person name="Worley K.C."/>
            <person name="Muzny D.M."/>
            <person name="Gibbs R."/>
        </authorList>
    </citation>
    <scope>NUCLEOTIDE SEQUENCE</scope>
    <source>
        <strain evidence="12">Brora</strain>
    </source>
</reference>
<keyword evidence="5" id="KW-0325">Glycoprotein</keyword>
<evidence type="ECO:0000256" key="7">
    <source>
        <dbReference type="ARBA" id="ARBA00038848"/>
    </source>
</evidence>
<dbReference type="EnsemblMetazoa" id="SMAR003953-RA">
    <property type="protein sequence ID" value="SMAR003953-PA"/>
    <property type="gene ID" value="SMAR003953"/>
</dbReference>
<proteinExistence type="inferred from homology"/>
<evidence type="ECO:0000313" key="12">
    <source>
        <dbReference type="Proteomes" id="UP000014500"/>
    </source>
</evidence>
<dbReference type="GO" id="GO:0016790">
    <property type="term" value="F:thiolester hydrolase activity"/>
    <property type="evidence" value="ECO:0007669"/>
    <property type="project" value="TreeGrafter"/>
</dbReference>
<name>T1IS89_STRMM</name>
<dbReference type="SUPFAM" id="SSF53474">
    <property type="entry name" value="alpha/beta-Hydrolases"/>
    <property type="match status" value="1"/>
</dbReference>
<accession>T1IS89</accession>
<dbReference type="PhylomeDB" id="T1IS89"/>
<evidence type="ECO:0000256" key="2">
    <source>
        <dbReference type="ARBA" id="ARBA00010758"/>
    </source>
</evidence>
<evidence type="ECO:0000256" key="6">
    <source>
        <dbReference type="ARBA" id="ARBA00023228"/>
    </source>
</evidence>
<evidence type="ECO:0000256" key="8">
    <source>
        <dbReference type="ARBA" id="ARBA00093223"/>
    </source>
</evidence>
<feature type="chain" id="PRO_5004578757" description="palmitoyl-CoA hydrolase" evidence="10">
    <location>
        <begin position="23"/>
        <end position="280"/>
    </location>
</feature>